<keyword evidence="2" id="KW-1185">Reference proteome</keyword>
<organism evidence="1 2">
    <name type="scientific">Acaulospora colombiana</name>
    <dbReference type="NCBI Taxonomy" id="27376"/>
    <lineage>
        <taxon>Eukaryota</taxon>
        <taxon>Fungi</taxon>
        <taxon>Fungi incertae sedis</taxon>
        <taxon>Mucoromycota</taxon>
        <taxon>Glomeromycotina</taxon>
        <taxon>Glomeromycetes</taxon>
        <taxon>Diversisporales</taxon>
        <taxon>Acaulosporaceae</taxon>
        <taxon>Acaulospora</taxon>
    </lineage>
</organism>
<name>A0ACA9PZK1_9GLOM</name>
<accession>A0ACA9PZK1</accession>
<gene>
    <name evidence="1" type="ORF">ACOLOM_LOCUS11445</name>
</gene>
<comment type="caution">
    <text evidence="1">The sequence shown here is derived from an EMBL/GenBank/DDBJ whole genome shotgun (WGS) entry which is preliminary data.</text>
</comment>
<dbReference type="EMBL" id="CAJVPT010041239">
    <property type="protein sequence ID" value="CAG8727451.1"/>
    <property type="molecule type" value="Genomic_DNA"/>
</dbReference>
<protein>
    <submittedName>
        <fullName evidence="1">7600_t:CDS:1</fullName>
    </submittedName>
</protein>
<proteinExistence type="predicted"/>
<feature type="non-terminal residue" evidence="1">
    <location>
        <position position="197"/>
    </location>
</feature>
<dbReference type="Proteomes" id="UP000789525">
    <property type="component" value="Unassembled WGS sequence"/>
</dbReference>
<sequence length="197" mass="22243">MNGVASIFAPNMLPSTLNLTPLPSPWTEHIAPTGHYYYYNPITTESTYIRPISLTTLLSNALSNVSTTKKKKKKEKPLRKQAIPDTPWLRVVTNRGNVFYANKDTKESTWDVPQGLEEALAAMGLDESDEEETAEQEEEKKAVLSPSGAKRKLEENETTPEEERRKRKKLEGSTAPKSTTISMEDVQDEDEDEEAWQ</sequence>
<evidence type="ECO:0000313" key="1">
    <source>
        <dbReference type="EMBL" id="CAG8727451.1"/>
    </source>
</evidence>
<evidence type="ECO:0000313" key="2">
    <source>
        <dbReference type="Proteomes" id="UP000789525"/>
    </source>
</evidence>
<reference evidence="1" key="1">
    <citation type="submission" date="2021-06" db="EMBL/GenBank/DDBJ databases">
        <authorList>
            <person name="Kallberg Y."/>
            <person name="Tangrot J."/>
            <person name="Rosling A."/>
        </authorList>
    </citation>
    <scope>NUCLEOTIDE SEQUENCE</scope>
    <source>
        <strain evidence="1">CL356</strain>
    </source>
</reference>